<accession>A0A915E5V5</accession>
<protein>
    <recommendedName>
        <fullName evidence="1">Mediator of RNA polymerase II transcription subunit 14 RM5 domain-containing protein</fullName>
    </recommendedName>
</protein>
<reference evidence="3" key="1">
    <citation type="submission" date="2022-11" db="UniProtKB">
        <authorList>
            <consortium name="WormBaseParasite"/>
        </authorList>
    </citation>
    <scope>IDENTIFICATION</scope>
</reference>
<dbReference type="Proteomes" id="UP000887574">
    <property type="component" value="Unplaced"/>
</dbReference>
<dbReference type="InterPro" id="IPR056878">
    <property type="entry name" value="RM5_Med14"/>
</dbReference>
<dbReference type="AlphaFoldDB" id="A0A915E5V5"/>
<evidence type="ECO:0000313" key="3">
    <source>
        <dbReference type="WBParaSite" id="jg26516"/>
    </source>
</evidence>
<keyword evidence="2" id="KW-1185">Reference proteome</keyword>
<sequence length="204" mass="22990">MEVAKSTPVPLLDSNSSEMGEEKKLKWIGSHRQLQAAVAAIDDRLLFLRITEELDKRHIGYKPLQVEPVVGGHMLEIVNVSSAMAIRCEDFFENLVGCKLRLDLRQNLNWPFECTMKNCPLVADFDENKATCSTNKNRTRTWVQPVQSSAQNPALSVSEAVSQTSWKDCPSTAMSTNQSKDFHMHTKHTSNISAIYKPIPTTNW</sequence>
<proteinExistence type="predicted"/>
<feature type="domain" description="Mediator of RNA polymerase II transcription subunit 14 RM5" evidence="1">
    <location>
        <begin position="64"/>
        <end position="124"/>
    </location>
</feature>
<dbReference type="Pfam" id="PF25067">
    <property type="entry name" value="RM5_Med14"/>
    <property type="match status" value="1"/>
</dbReference>
<organism evidence="2 3">
    <name type="scientific">Ditylenchus dipsaci</name>
    <dbReference type="NCBI Taxonomy" id="166011"/>
    <lineage>
        <taxon>Eukaryota</taxon>
        <taxon>Metazoa</taxon>
        <taxon>Ecdysozoa</taxon>
        <taxon>Nematoda</taxon>
        <taxon>Chromadorea</taxon>
        <taxon>Rhabditida</taxon>
        <taxon>Tylenchina</taxon>
        <taxon>Tylenchomorpha</taxon>
        <taxon>Sphaerularioidea</taxon>
        <taxon>Anguinidae</taxon>
        <taxon>Anguininae</taxon>
        <taxon>Ditylenchus</taxon>
    </lineage>
</organism>
<evidence type="ECO:0000313" key="2">
    <source>
        <dbReference type="Proteomes" id="UP000887574"/>
    </source>
</evidence>
<name>A0A915E5V5_9BILA</name>
<evidence type="ECO:0000259" key="1">
    <source>
        <dbReference type="Pfam" id="PF25067"/>
    </source>
</evidence>
<dbReference type="WBParaSite" id="jg26516">
    <property type="protein sequence ID" value="jg26516"/>
    <property type="gene ID" value="jg26516"/>
</dbReference>